<evidence type="ECO:0000313" key="3">
    <source>
        <dbReference type="EMBL" id="VDM84240.1"/>
    </source>
</evidence>
<dbReference type="PANTHER" id="PTHR16193">
    <property type="entry name" value="TETRATRICOPEPTIDE REPEAT PROTEIN 27"/>
    <property type="match status" value="1"/>
</dbReference>
<evidence type="ECO:0000256" key="2">
    <source>
        <dbReference type="ARBA" id="ARBA00022803"/>
    </source>
</evidence>
<dbReference type="AlphaFoldDB" id="A0A3P7JF58"/>
<dbReference type="InterPro" id="IPR044244">
    <property type="entry name" value="TTC27/Emw1"/>
</dbReference>
<evidence type="ECO:0000313" key="4">
    <source>
        <dbReference type="Proteomes" id="UP000270094"/>
    </source>
</evidence>
<organism evidence="3 4">
    <name type="scientific">Strongylus vulgaris</name>
    <name type="common">Blood worm</name>
    <dbReference type="NCBI Taxonomy" id="40348"/>
    <lineage>
        <taxon>Eukaryota</taxon>
        <taxon>Metazoa</taxon>
        <taxon>Ecdysozoa</taxon>
        <taxon>Nematoda</taxon>
        <taxon>Chromadorea</taxon>
        <taxon>Rhabditida</taxon>
        <taxon>Rhabditina</taxon>
        <taxon>Rhabditomorpha</taxon>
        <taxon>Strongyloidea</taxon>
        <taxon>Strongylidae</taxon>
        <taxon>Strongylus</taxon>
    </lineage>
</organism>
<keyword evidence="1" id="KW-0677">Repeat</keyword>
<dbReference type="OrthoDB" id="1936594at2759"/>
<dbReference type="Proteomes" id="UP000270094">
    <property type="component" value="Unassembled WGS sequence"/>
</dbReference>
<evidence type="ECO:0000256" key="1">
    <source>
        <dbReference type="ARBA" id="ARBA00022737"/>
    </source>
</evidence>
<dbReference type="PANTHER" id="PTHR16193:SF0">
    <property type="entry name" value="TETRATRICOPEPTIDE REPEAT PROTEIN 27"/>
    <property type="match status" value="1"/>
</dbReference>
<keyword evidence="2" id="KW-0802">TPR repeat</keyword>
<feature type="non-terminal residue" evidence="3">
    <location>
        <position position="115"/>
    </location>
</feature>
<sequence length="115" mass="12731">MSHDLALSELKFDFNEPYSKVRLLPLLHLAKIALLDQTPLIGSCSHAKLLAFKRALEISGLNIELAGKMGKRTRFQKNDIAQLVLNTESSASAENVEDTDVPINCPLNDDTLLEK</sequence>
<dbReference type="EMBL" id="UYYB01128659">
    <property type="protein sequence ID" value="VDM84240.1"/>
    <property type="molecule type" value="Genomic_DNA"/>
</dbReference>
<reference evidence="3 4" key="1">
    <citation type="submission" date="2018-11" db="EMBL/GenBank/DDBJ databases">
        <authorList>
            <consortium name="Pathogen Informatics"/>
        </authorList>
    </citation>
    <scope>NUCLEOTIDE SEQUENCE [LARGE SCALE GENOMIC DNA]</scope>
</reference>
<proteinExistence type="predicted"/>
<protein>
    <submittedName>
        <fullName evidence="3">Uncharacterized protein</fullName>
    </submittedName>
</protein>
<name>A0A3P7JF58_STRVU</name>
<accession>A0A3P7JF58</accession>
<gene>
    <name evidence="3" type="ORF">SVUK_LOCUS19238</name>
</gene>
<keyword evidence="4" id="KW-1185">Reference proteome</keyword>